<sequence length="300" mass="32435">MSHPADDPSQDAETDPHSSPEAGGADQAPRGLLGRLFGVLNPEGEDPPAAEPAPRADRAGPTPGIGNLRNMRVEDVAIPKAEIVAVPVTITLEDLVQIFRENGFSRLPVFRGTLDSPLGLIHLKDLALEQGFCAQPGRFSLRNLLRPLLYVPPSMPIGVLLQKMQSQRIHMALVIDEYGGVDGLVTLEDLIEQVIGEIEDEHDETEDGLWLAEKPGVYLAQARAPLEDFEAEIGMALVADPAERDEVDTLGGLVFMALGRVPARGEVVVLESGVEVEVIDADPRRIKRLRLRLPVRGGDG</sequence>
<dbReference type="RefSeq" id="WP_076366094.1">
    <property type="nucleotide sequence ID" value="NZ_FTOM01000005.1"/>
</dbReference>
<feature type="domain" description="CBS" evidence="6">
    <location>
        <begin position="144"/>
        <end position="204"/>
    </location>
</feature>
<dbReference type="Pfam" id="PF00571">
    <property type="entry name" value="CBS"/>
    <property type="match status" value="2"/>
</dbReference>
<feature type="domain" description="CBS" evidence="6">
    <location>
        <begin position="77"/>
        <end position="141"/>
    </location>
</feature>
<keyword evidence="8" id="KW-1185">Reference proteome</keyword>
<dbReference type="PANTHER" id="PTHR22777">
    <property type="entry name" value="HEMOLYSIN-RELATED"/>
    <property type="match status" value="1"/>
</dbReference>
<dbReference type="GO" id="GO:0050660">
    <property type="term" value="F:flavin adenine dinucleotide binding"/>
    <property type="evidence" value="ECO:0007669"/>
    <property type="project" value="InterPro"/>
</dbReference>
<proteinExistence type="inferred from homology"/>
<dbReference type="Gene3D" id="3.30.465.10">
    <property type="match status" value="1"/>
</dbReference>
<gene>
    <name evidence="7" type="ORF">SAMN05421795_10589</name>
</gene>
<dbReference type="PROSITE" id="PS51371">
    <property type="entry name" value="CBS"/>
    <property type="match status" value="2"/>
</dbReference>
<dbReference type="Pfam" id="PF03471">
    <property type="entry name" value="CorC_HlyC"/>
    <property type="match status" value="1"/>
</dbReference>
<dbReference type="EMBL" id="FTOM01000005">
    <property type="protein sequence ID" value="SIS80188.1"/>
    <property type="molecule type" value="Genomic_DNA"/>
</dbReference>
<evidence type="ECO:0000256" key="2">
    <source>
        <dbReference type="ARBA" id="ARBA00022737"/>
    </source>
</evidence>
<keyword evidence="3 4" id="KW-0129">CBS domain</keyword>
<evidence type="ECO:0000256" key="1">
    <source>
        <dbReference type="ARBA" id="ARBA00006446"/>
    </source>
</evidence>
<dbReference type="InterPro" id="IPR036318">
    <property type="entry name" value="FAD-bd_PCMH-like_sf"/>
</dbReference>
<evidence type="ECO:0000256" key="4">
    <source>
        <dbReference type="PROSITE-ProRule" id="PRU00703"/>
    </source>
</evidence>
<dbReference type="STRING" id="407234.SAMN05421795_10589"/>
<dbReference type="OrthoDB" id="9797674at2"/>
<dbReference type="Gene3D" id="3.10.580.10">
    <property type="entry name" value="CBS-domain"/>
    <property type="match status" value="1"/>
</dbReference>
<dbReference type="InterPro" id="IPR044751">
    <property type="entry name" value="Ion_transp-like_CBS"/>
</dbReference>
<dbReference type="SMART" id="SM00116">
    <property type="entry name" value="CBS"/>
    <property type="match status" value="2"/>
</dbReference>
<evidence type="ECO:0000313" key="8">
    <source>
        <dbReference type="Proteomes" id="UP000186098"/>
    </source>
</evidence>
<dbReference type="InterPro" id="IPR005170">
    <property type="entry name" value="Transptr-assoc_dom"/>
</dbReference>
<dbReference type="InterPro" id="IPR000644">
    <property type="entry name" value="CBS_dom"/>
</dbReference>
<dbReference type="SMART" id="SM01091">
    <property type="entry name" value="CorC_HlyC"/>
    <property type="match status" value="1"/>
</dbReference>
<reference evidence="8" key="1">
    <citation type="submission" date="2017-01" db="EMBL/GenBank/DDBJ databases">
        <authorList>
            <person name="Varghese N."/>
            <person name="Submissions S."/>
        </authorList>
    </citation>
    <scope>NUCLEOTIDE SEQUENCE [LARGE SCALE GENOMIC DNA]</scope>
    <source>
        <strain evidence="8">DSM 18714</strain>
    </source>
</reference>
<dbReference type="CDD" id="cd04590">
    <property type="entry name" value="CBS_pair_CorC_HlyC_assoc"/>
    <property type="match status" value="1"/>
</dbReference>
<dbReference type="SUPFAM" id="SSF54631">
    <property type="entry name" value="CBS-domain pair"/>
    <property type="match status" value="1"/>
</dbReference>
<protein>
    <submittedName>
        <fullName evidence="7">Magnesium and cobalt transporter</fullName>
    </submittedName>
</protein>
<evidence type="ECO:0000256" key="3">
    <source>
        <dbReference type="ARBA" id="ARBA00023122"/>
    </source>
</evidence>
<keyword evidence="2" id="KW-0677">Repeat</keyword>
<evidence type="ECO:0000256" key="5">
    <source>
        <dbReference type="SAM" id="MobiDB-lite"/>
    </source>
</evidence>
<dbReference type="FunFam" id="3.10.580.10:FF:000002">
    <property type="entry name" value="Magnesium/cobalt efflux protein CorC"/>
    <property type="match status" value="1"/>
</dbReference>
<dbReference type="Proteomes" id="UP000186098">
    <property type="component" value="Unassembled WGS sequence"/>
</dbReference>
<dbReference type="SUPFAM" id="SSF56176">
    <property type="entry name" value="FAD-binding/transporter-associated domain-like"/>
    <property type="match status" value="1"/>
</dbReference>
<evidence type="ECO:0000259" key="6">
    <source>
        <dbReference type="PROSITE" id="PS51371"/>
    </source>
</evidence>
<dbReference type="AlphaFoldDB" id="A0A1N7M286"/>
<name>A0A1N7M286_9RHOB</name>
<dbReference type="PANTHER" id="PTHR22777:SF27">
    <property type="entry name" value="MAGNESIUM AND COBALT EFFLUX PROTEIN CORC"/>
    <property type="match status" value="1"/>
</dbReference>
<comment type="similarity">
    <text evidence="1">Belongs to the UPF0053 family. Hemolysin C subfamily.</text>
</comment>
<dbReference type="GO" id="GO:0005886">
    <property type="term" value="C:plasma membrane"/>
    <property type="evidence" value="ECO:0007669"/>
    <property type="project" value="TreeGrafter"/>
</dbReference>
<accession>A0A1N7M286</accession>
<feature type="region of interest" description="Disordered" evidence="5">
    <location>
        <begin position="1"/>
        <end position="68"/>
    </location>
</feature>
<organism evidence="7 8">
    <name type="scientific">Phaeovulum vinaykumarii</name>
    <dbReference type="NCBI Taxonomy" id="407234"/>
    <lineage>
        <taxon>Bacteria</taxon>
        <taxon>Pseudomonadati</taxon>
        <taxon>Pseudomonadota</taxon>
        <taxon>Alphaproteobacteria</taxon>
        <taxon>Rhodobacterales</taxon>
        <taxon>Paracoccaceae</taxon>
        <taxon>Phaeovulum</taxon>
    </lineage>
</organism>
<dbReference type="InterPro" id="IPR046342">
    <property type="entry name" value="CBS_dom_sf"/>
</dbReference>
<evidence type="ECO:0000313" key="7">
    <source>
        <dbReference type="EMBL" id="SIS80188.1"/>
    </source>
</evidence>
<dbReference type="InterPro" id="IPR016169">
    <property type="entry name" value="FAD-bd_PCMH_sub2"/>
</dbReference>